<reference evidence="1" key="1">
    <citation type="journal article" date="2023" name="GigaByte">
        <title>Genome assembly of the bearded iris, Iris pallida Lam.</title>
        <authorList>
            <person name="Bruccoleri R.E."/>
            <person name="Oakeley E.J."/>
            <person name="Faust A.M.E."/>
            <person name="Altorfer M."/>
            <person name="Dessus-Babus S."/>
            <person name="Burckhardt D."/>
            <person name="Oertli M."/>
            <person name="Naumann U."/>
            <person name="Petersen F."/>
            <person name="Wong J."/>
        </authorList>
    </citation>
    <scope>NUCLEOTIDE SEQUENCE</scope>
    <source>
        <strain evidence="1">GSM-AAB239-AS_SAM_17_03QT</strain>
    </source>
</reference>
<dbReference type="AlphaFoldDB" id="A0AAX6DX38"/>
<sequence length="83" mass="9464">MPFIINLTKLYNYQVITYIHAVLVSCFQGETSTPTRLLLCLSVLHSCAMFSYRTRDTHDCLVPCSLLVSHCLLRRLGEILAFV</sequence>
<comment type="caution">
    <text evidence="1">The sequence shown here is derived from an EMBL/GenBank/DDBJ whole genome shotgun (WGS) entry which is preliminary data.</text>
</comment>
<keyword evidence="2" id="KW-1185">Reference proteome</keyword>
<name>A0AAX6DX38_IRIPA</name>
<evidence type="ECO:0000313" key="2">
    <source>
        <dbReference type="Proteomes" id="UP001140949"/>
    </source>
</evidence>
<protein>
    <submittedName>
        <fullName evidence="1">Uncharacterized protein</fullName>
    </submittedName>
</protein>
<gene>
    <name evidence="1" type="ORF">M6B38_222775</name>
</gene>
<evidence type="ECO:0000313" key="1">
    <source>
        <dbReference type="EMBL" id="KAJ6796265.1"/>
    </source>
</evidence>
<proteinExistence type="predicted"/>
<dbReference type="EMBL" id="JANAVB010041418">
    <property type="protein sequence ID" value="KAJ6796265.1"/>
    <property type="molecule type" value="Genomic_DNA"/>
</dbReference>
<organism evidence="1 2">
    <name type="scientific">Iris pallida</name>
    <name type="common">Sweet iris</name>
    <dbReference type="NCBI Taxonomy" id="29817"/>
    <lineage>
        <taxon>Eukaryota</taxon>
        <taxon>Viridiplantae</taxon>
        <taxon>Streptophyta</taxon>
        <taxon>Embryophyta</taxon>
        <taxon>Tracheophyta</taxon>
        <taxon>Spermatophyta</taxon>
        <taxon>Magnoliopsida</taxon>
        <taxon>Liliopsida</taxon>
        <taxon>Asparagales</taxon>
        <taxon>Iridaceae</taxon>
        <taxon>Iridoideae</taxon>
        <taxon>Irideae</taxon>
        <taxon>Iris</taxon>
    </lineage>
</organism>
<reference evidence="1" key="2">
    <citation type="submission" date="2023-04" db="EMBL/GenBank/DDBJ databases">
        <authorList>
            <person name="Bruccoleri R.E."/>
            <person name="Oakeley E.J."/>
            <person name="Faust A.-M."/>
            <person name="Dessus-Babus S."/>
            <person name="Altorfer M."/>
            <person name="Burckhardt D."/>
            <person name="Oertli M."/>
            <person name="Naumann U."/>
            <person name="Petersen F."/>
            <person name="Wong J."/>
        </authorList>
    </citation>
    <scope>NUCLEOTIDE SEQUENCE</scope>
    <source>
        <strain evidence="1">GSM-AAB239-AS_SAM_17_03QT</strain>
        <tissue evidence="1">Leaf</tissue>
    </source>
</reference>
<dbReference type="Proteomes" id="UP001140949">
    <property type="component" value="Unassembled WGS sequence"/>
</dbReference>
<accession>A0AAX6DX38</accession>